<gene>
    <name evidence="9 11" type="ORF">P152DRAFT_489102</name>
</gene>
<dbReference type="RefSeq" id="XP_033533059.1">
    <property type="nucleotide sequence ID" value="XM_033682132.1"/>
</dbReference>
<keyword evidence="6" id="KW-0106">Calcium</keyword>
<dbReference type="PANTHER" id="PTHR33938">
    <property type="entry name" value="FERULOYL ESTERASE B-RELATED"/>
    <property type="match status" value="1"/>
</dbReference>
<keyword evidence="5 8" id="KW-0378">Hydrolase</keyword>
<accession>A0A6G1G081</accession>
<evidence type="ECO:0000256" key="3">
    <source>
        <dbReference type="ARBA" id="ARBA00022723"/>
    </source>
</evidence>
<evidence type="ECO:0000256" key="2">
    <source>
        <dbReference type="ARBA" id="ARBA00022487"/>
    </source>
</evidence>
<dbReference type="SUPFAM" id="SSF53474">
    <property type="entry name" value="alpha/beta-Hydrolases"/>
    <property type="match status" value="1"/>
</dbReference>
<dbReference type="Gene3D" id="3.40.50.1820">
    <property type="entry name" value="alpha/beta hydrolase"/>
    <property type="match status" value="1"/>
</dbReference>
<evidence type="ECO:0000313" key="10">
    <source>
        <dbReference type="Proteomes" id="UP000504638"/>
    </source>
</evidence>
<dbReference type="PANTHER" id="PTHR33938:SF13">
    <property type="entry name" value="CARBOXYLIC ESTER HYDROLASE"/>
    <property type="match status" value="1"/>
</dbReference>
<evidence type="ECO:0000256" key="1">
    <source>
        <dbReference type="ARBA" id="ARBA00006249"/>
    </source>
</evidence>
<dbReference type="GeneID" id="54422702"/>
<evidence type="ECO:0000256" key="6">
    <source>
        <dbReference type="ARBA" id="ARBA00022837"/>
    </source>
</evidence>
<evidence type="ECO:0000256" key="7">
    <source>
        <dbReference type="ARBA" id="ARBA00023157"/>
    </source>
</evidence>
<keyword evidence="2" id="KW-0719">Serine esterase</keyword>
<proteinExistence type="inferred from homology"/>
<protein>
    <recommendedName>
        <fullName evidence="8">Carboxylic ester hydrolase</fullName>
        <ecNumber evidence="8">3.1.1.-</ecNumber>
    </recommendedName>
</protein>
<organism evidence="9">
    <name type="scientific">Eremomyces bilateralis CBS 781.70</name>
    <dbReference type="NCBI Taxonomy" id="1392243"/>
    <lineage>
        <taxon>Eukaryota</taxon>
        <taxon>Fungi</taxon>
        <taxon>Dikarya</taxon>
        <taxon>Ascomycota</taxon>
        <taxon>Pezizomycotina</taxon>
        <taxon>Dothideomycetes</taxon>
        <taxon>Dothideomycetes incertae sedis</taxon>
        <taxon>Eremomycetales</taxon>
        <taxon>Eremomycetaceae</taxon>
        <taxon>Eremomyces</taxon>
    </lineage>
</organism>
<keyword evidence="7" id="KW-1015">Disulfide bond</keyword>
<reference evidence="11" key="2">
    <citation type="submission" date="2020-04" db="EMBL/GenBank/DDBJ databases">
        <authorList>
            <consortium name="NCBI Genome Project"/>
        </authorList>
    </citation>
    <scope>NUCLEOTIDE SEQUENCE</scope>
    <source>
        <strain evidence="11">CBS 781.70</strain>
    </source>
</reference>
<evidence type="ECO:0000256" key="8">
    <source>
        <dbReference type="RuleBase" id="RU361238"/>
    </source>
</evidence>
<dbReference type="AlphaFoldDB" id="A0A6G1G081"/>
<keyword evidence="4" id="KW-0732">Signal</keyword>
<evidence type="ECO:0000256" key="5">
    <source>
        <dbReference type="ARBA" id="ARBA00022801"/>
    </source>
</evidence>
<name>A0A6G1G081_9PEZI</name>
<dbReference type="EC" id="3.1.1.-" evidence="8"/>
<keyword evidence="3" id="KW-0479">Metal-binding</keyword>
<evidence type="ECO:0000256" key="4">
    <source>
        <dbReference type="ARBA" id="ARBA00022729"/>
    </source>
</evidence>
<dbReference type="GO" id="GO:0046872">
    <property type="term" value="F:metal ion binding"/>
    <property type="evidence" value="ECO:0007669"/>
    <property type="project" value="UniProtKB-KW"/>
</dbReference>
<dbReference type="Pfam" id="PF07519">
    <property type="entry name" value="Tannase"/>
    <property type="match status" value="2"/>
</dbReference>
<reference evidence="11" key="3">
    <citation type="submission" date="2025-04" db="UniProtKB">
        <authorList>
            <consortium name="RefSeq"/>
        </authorList>
    </citation>
    <scope>IDENTIFICATION</scope>
    <source>
        <strain evidence="11">CBS 781.70</strain>
    </source>
</reference>
<dbReference type="Proteomes" id="UP000504638">
    <property type="component" value="Unplaced"/>
</dbReference>
<dbReference type="InterPro" id="IPR011118">
    <property type="entry name" value="Tannase/feruloyl_esterase"/>
</dbReference>
<dbReference type="EMBL" id="ML975161">
    <property type="protein sequence ID" value="KAF1811428.1"/>
    <property type="molecule type" value="Genomic_DNA"/>
</dbReference>
<evidence type="ECO:0000313" key="9">
    <source>
        <dbReference type="EMBL" id="KAF1811428.1"/>
    </source>
</evidence>
<keyword evidence="10" id="KW-1185">Reference proteome</keyword>
<dbReference type="OrthoDB" id="3039123at2759"/>
<evidence type="ECO:0000313" key="11">
    <source>
        <dbReference type="RefSeq" id="XP_033533059.1"/>
    </source>
</evidence>
<sequence>MIPSLFNGSISADACSASLIPYPTLFGAEFLSLDANFVSNYTNNVHIGLYANHGGVNVENVDFCNVTASYTHPGVNDTIYIQVWMPSDTWNGRPQAIGGAVAVGEGYATVGTDAGLGSDVDPTNWGLLCEGNPNLHLLQNLASVSLNDVSVVAKSTVKSFYGQLPAYSYFSGCSQGGRQGLMLAQRYPDAYDGIAASAPAINWAEFFVSFLWPAFLMDLHGQYPPSCEIEALTGAAIASCDGEDGVIDGVITNPETCTFDPTSLVGKWTGAKRVDNSSIWFGVGKDAQLTDSTIQRGIASTTCTSNRTCTPNELELGTNWVKLFIQRSPTATTRFLTHEDKRGGKLSDSVIPTRESEDYYDRIAAVDPNVQDYYRLFLAPGLGHCFGGSGAYPDTTFDALREWVENGIAPETVAATSVSTSPVIKRPLCPYPKKQIYDGIGDSTAGKGFHCV</sequence>
<comment type="similarity">
    <text evidence="1 8">Belongs to the tannase family.</text>
</comment>
<reference evidence="9 11" key="1">
    <citation type="submission" date="2020-01" db="EMBL/GenBank/DDBJ databases">
        <authorList>
            <consortium name="DOE Joint Genome Institute"/>
            <person name="Haridas S."/>
            <person name="Albert R."/>
            <person name="Binder M."/>
            <person name="Bloem J."/>
            <person name="Labutti K."/>
            <person name="Salamov A."/>
            <person name="Andreopoulos B."/>
            <person name="Baker S.E."/>
            <person name="Barry K."/>
            <person name="Bills G."/>
            <person name="Bluhm B.H."/>
            <person name="Cannon C."/>
            <person name="Castanera R."/>
            <person name="Culley D.E."/>
            <person name="Daum C."/>
            <person name="Ezra D."/>
            <person name="Gonzalez J.B."/>
            <person name="Henrissat B."/>
            <person name="Kuo A."/>
            <person name="Liang C."/>
            <person name="Lipzen A."/>
            <person name="Lutzoni F."/>
            <person name="Magnuson J."/>
            <person name="Mondo S."/>
            <person name="Nolan M."/>
            <person name="Ohm R."/>
            <person name="Pangilinan J."/>
            <person name="Park H.-J."/>
            <person name="Ramirez L."/>
            <person name="Alfaro M."/>
            <person name="Sun H."/>
            <person name="Tritt A."/>
            <person name="Yoshinaga Y."/>
            <person name="Zwiers L.-H."/>
            <person name="Turgeon B.G."/>
            <person name="Goodwin S.B."/>
            <person name="Spatafora J.W."/>
            <person name="Crous P.W."/>
            <person name="Grigoriev I.V."/>
        </authorList>
    </citation>
    <scope>NUCLEOTIDE SEQUENCE</scope>
    <source>
        <strain evidence="9 11">CBS 781.70</strain>
    </source>
</reference>
<dbReference type="GO" id="GO:0030600">
    <property type="term" value="F:feruloyl esterase activity"/>
    <property type="evidence" value="ECO:0007669"/>
    <property type="project" value="UniProtKB-ARBA"/>
</dbReference>
<dbReference type="InterPro" id="IPR029058">
    <property type="entry name" value="AB_hydrolase_fold"/>
</dbReference>